<sequence length="343" mass="37822">MHGRRLGRRACSAIIQQPGAEMQARRRCREQKRCGKAKCRRKRAGRPESRRKAAITRQAREREELSKKQSTRFKAVSSPGSPKLAVAVALATDFLPELELPASSRRVRRRTERKVRANTAQAQAEAQKAGGRRAKRFKSKARRQKLSKQASQRAQVRAKISNSRRNQLQAAQSHSSSKQGQPSTSQKPSQKASPKAGKQMGPKQRQTPEPVQLCAQEGDFYTTTLPLQVYKIPYSWCSLERQRMRVPPEPKTPHQVSSIPGGGGFYFCALFTAKAGPAQRGARSHGQGGSNTACKAAPRLQAAPERLLAPVHAARRPTRACSEAIAGTRQRQLGPEASCRGPD</sequence>
<comment type="caution">
    <text evidence="2">The sequence shown here is derived from an EMBL/GenBank/DDBJ whole genome shotgun (WGS) entry which is preliminary data.</text>
</comment>
<feature type="compositionally biased region" description="Basic and acidic residues" evidence="1">
    <location>
        <begin position="58"/>
        <end position="67"/>
    </location>
</feature>
<reference evidence="3 4" key="2">
    <citation type="submission" date="2024-07" db="EMBL/GenBank/DDBJ databases">
        <authorList>
            <person name="Akdeniz Z."/>
        </authorList>
    </citation>
    <scope>NUCLEOTIDE SEQUENCE [LARGE SCALE GENOMIC DNA]</scope>
</reference>
<dbReference type="EMBL" id="CAXDID020000799">
    <property type="protein sequence ID" value="CAL6114480.1"/>
    <property type="molecule type" value="Genomic_DNA"/>
</dbReference>
<accession>A0AA86NPS3</accession>
<feature type="region of interest" description="Disordered" evidence="1">
    <location>
        <begin position="319"/>
        <end position="343"/>
    </location>
</feature>
<feature type="compositionally biased region" description="Low complexity" evidence="1">
    <location>
        <begin position="120"/>
        <end position="129"/>
    </location>
</feature>
<reference evidence="2" key="1">
    <citation type="submission" date="2023-06" db="EMBL/GenBank/DDBJ databases">
        <authorList>
            <person name="Kurt Z."/>
        </authorList>
    </citation>
    <scope>NUCLEOTIDE SEQUENCE</scope>
</reference>
<feature type="compositionally biased region" description="Basic residues" evidence="1">
    <location>
        <begin position="25"/>
        <end position="44"/>
    </location>
</feature>
<name>A0AA86NPS3_9EUKA</name>
<protein>
    <submittedName>
        <fullName evidence="3">Hypothetical_protein</fullName>
    </submittedName>
</protein>
<feature type="region of interest" description="Disordered" evidence="1">
    <location>
        <begin position="105"/>
        <end position="209"/>
    </location>
</feature>
<feature type="compositionally biased region" description="Polar residues" evidence="1">
    <location>
        <begin position="147"/>
        <end position="192"/>
    </location>
</feature>
<feature type="compositionally biased region" description="Basic residues" evidence="1">
    <location>
        <begin position="130"/>
        <end position="146"/>
    </location>
</feature>
<dbReference type="EMBL" id="CATOUU010000266">
    <property type="protein sequence ID" value="CAI9922953.1"/>
    <property type="molecule type" value="Genomic_DNA"/>
</dbReference>
<evidence type="ECO:0000313" key="3">
    <source>
        <dbReference type="EMBL" id="CAL6114480.1"/>
    </source>
</evidence>
<dbReference type="AlphaFoldDB" id="A0AA86NPS3"/>
<proteinExistence type="predicted"/>
<feature type="region of interest" description="Disordered" evidence="1">
    <location>
        <begin position="24"/>
        <end position="81"/>
    </location>
</feature>
<organism evidence="2">
    <name type="scientific">Hexamita inflata</name>
    <dbReference type="NCBI Taxonomy" id="28002"/>
    <lineage>
        <taxon>Eukaryota</taxon>
        <taxon>Metamonada</taxon>
        <taxon>Diplomonadida</taxon>
        <taxon>Hexamitidae</taxon>
        <taxon>Hexamitinae</taxon>
        <taxon>Hexamita</taxon>
    </lineage>
</organism>
<gene>
    <name evidence="2" type="ORF">HINF_LOCUS10598</name>
    <name evidence="3" type="ORF">HINF_LOCUS77993</name>
</gene>
<evidence type="ECO:0000313" key="2">
    <source>
        <dbReference type="EMBL" id="CAI9922953.1"/>
    </source>
</evidence>
<dbReference type="Proteomes" id="UP001642409">
    <property type="component" value="Unassembled WGS sequence"/>
</dbReference>
<keyword evidence="4" id="KW-1185">Reference proteome</keyword>
<evidence type="ECO:0000313" key="4">
    <source>
        <dbReference type="Proteomes" id="UP001642409"/>
    </source>
</evidence>
<evidence type="ECO:0000256" key="1">
    <source>
        <dbReference type="SAM" id="MobiDB-lite"/>
    </source>
</evidence>